<name>A0A0F9Q5F2_9ZZZZ</name>
<dbReference type="EMBL" id="LAZR01005353">
    <property type="protein sequence ID" value="KKN00623.1"/>
    <property type="molecule type" value="Genomic_DNA"/>
</dbReference>
<protein>
    <submittedName>
        <fullName evidence="1">Uncharacterized protein</fullName>
    </submittedName>
</protein>
<gene>
    <name evidence="1" type="ORF">LCGC14_1135780</name>
</gene>
<organism evidence="1">
    <name type="scientific">marine sediment metagenome</name>
    <dbReference type="NCBI Taxonomy" id="412755"/>
    <lineage>
        <taxon>unclassified sequences</taxon>
        <taxon>metagenomes</taxon>
        <taxon>ecological metagenomes</taxon>
    </lineage>
</organism>
<reference evidence="1" key="1">
    <citation type="journal article" date="2015" name="Nature">
        <title>Complex archaea that bridge the gap between prokaryotes and eukaryotes.</title>
        <authorList>
            <person name="Spang A."/>
            <person name="Saw J.H."/>
            <person name="Jorgensen S.L."/>
            <person name="Zaremba-Niedzwiedzka K."/>
            <person name="Martijn J."/>
            <person name="Lind A.E."/>
            <person name="van Eijk R."/>
            <person name="Schleper C."/>
            <person name="Guy L."/>
            <person name="Ettema T.J."/>
        </authorList>
    </citation>
    <scope>NUCLEOTIDE SEQUENCE</scope>
</reference>
<accession>A0A0F9Q5F2</accession>
<evidence type="ECO:0000313" key="1">
    <source>
        <dbReference type="EMBL" id="KKN00623.1"/>
    </source>
</evidence>
<proteinExistence type="predicted"/>
<comment type="caution">
    <text evidence="1">The sequence shown here is derived from an EMBL/GenBank/DDBJ whole genome shotgun (WGS) entry which is preliminary data.</text>
</comment>
<dbReference type="AlphaFoldDB" id="A0A0F9Q5F2"/>
<sequence>MREIKSWKTYKGRNIGLIRIREEEPFIGEIFSIHPRCKRALNIPTDSGVLTEYSAHRENWMLSLGSNDFFRPLKKRGAIWD</sequence>